<name>A0AAW8JLH8_9GAMM</name>
<feature type="transmembrane region" description="Helical" evidence="1">
    <location>
        <begin position="83"/>
        <end position="102"/>
    </location>
</feature>
<comment type="caution">
    <text evidence="2">The sequence shown here is derived from an EMBL/GenBank/DDBJ whole genome shotgun (WGS) entry which is preliminary data.</text>
</comment>
<gene>
    <name evidence="2" type="ORF">RFH51_14745</name>
</gene>
<organism evidence="2 3">
    <name type="scientific">Acinetobacter gerneri</name>
    <dbReference type="NCBI Taxonomy" id="202952"/>
    <lineage>
        <taxon>Bacteria</taxon>
        <taxon>Pseudomonadati</taxon>
        <taxon>Pseudomonadota</taxon>
        <taxon>Gammaproteobacteria</taxon>
        <taxon>Moraxellales</taxon>
        <taxon>Moraxellaceae</taxon>
        <taxon>Acinetobacter</taxon>
    </lineage>
</organism>
<evidence type="ECO:0000256" key="1">
    <source>
        <dbReference type="SAM" id="Phobius"/>
    </source>
</evidence>
<dbReference type="Proteomes" id="UP001243195">
    <property type="component" value="Unassembled WGS sequence"/>
</dbReference>
<dbReference type="SUPFAM" id="SSF55961">
    <property type="entry name" value="Bet v1-like"/>
    <property type="match status" value="1"/>
</dbReference>
<feature type="transmembrane region" description="Helical" evidence="1">
    <location>
        <begin position="197"/>
        <end position="214"/>
    </location>
</feature>
<feature type="transmembrane region" description="Helical" evidence="1">
    <location>
        <begin position="140"/>
        <end position="159"/>
    </location>
</feature>
<protein>
    <recommendedName>
        <fullName evidence="4">SRPBCC family protein</fullName>
    </recommendedName>
</protein>
<feature type="transmembrane region" description="Helical" evidence="1">
    <location>
        <begin position="108"/>
        <end position="128"/>
    </location>
</feature>
<sequence length="389" mass="45119">MSENIQIYIDKLKKYGECSIANAEWNPTFENDLRTQLKAQGIDDIRVYQSIEQPDFKLICLIFHKPSMEIVQEYPFRSNLIKWLPLFSVILIYFFLIGLLALDQEKMLTTAFLIFLPLSIGAVTEYFWTLRQPQALKKTLLQQFYIVLGVIVVGAVFLREGVICLIMAAPIYWLCATLGALAMRALCRKLWKPYKKIYSIALLPLVALLFFPDLTQIRNGVTQKEIIVNAPIQTVFASINNIQNIQPEEIKYSPIFTMGFPKPVSGMTESTPNGLVRQIYWQRGIHFQEKIFQSEAPNKLAWHYVFTDESFPKGSLDDHLKMGGAYFNLLTTDYQLQALSPTQTKMILRIDYRLSTEVNWYADLWTRYVLKEFSDVVLNIYKYRLEHAT</sequence>
<feature type="transmembrane region" description="Helical" evidence="1">
    <location>
        <begin position="165"/>
        <end position="185"/>
    </location>
</feature>
<evidence type="ECO:0008006" key="4">
    <source>
        <dbReference type="Google" id="ProtNLM"/>
    </source>
</evidence>
<evidence type="ECO:0000313" key="2">
    <source>
        <dbReference type="EMBL" id="MDQ9072714.1"/>
    </source>
</evidence>
<dbReference type="EMBL" id="JAVIDA010000025">
    <property type="protein sequence ID" value="MDQ9072714.1"/>
    <property type="molecule type" value="Genomic_DNA"/>
</dbReference>
<dbReference type="AlphaFoldDB" id="A0AAW8JLH8"/>
<keyword evidence="1" id="KW-0812">Transmembrane</keyword>
<accession>A0AAW8JLH8</accession>
<proteinExistence type="predicted"/>
<keyword evidence="1" id="KW-0472">Membrane</keyword>
<evidence type="ECO:0000313" key="3">
    <source>
        <dbReference type="Proteomes" id="UP001243195"/>
    </source>
</evidence>
<reference evidence="2" key="1">
    <citation type="submission" date="2023-08" db="EMBL/GenBank/DDBJ databases">
        <title>Emergence of clinically-relevant ST2 carbapenem-resistant Acinetobacter baumannii strains in hospital sewages in Zhejiang, East of China.</title>
        <authorList>
            <person name="Kaichao C."/>
            <person name="Zhang R."/>
        </authorList>
    </citation>
    <scope>NUCLEOTIDE SEQUENCE</scope>
    <source>
        <strain evidence="2">M-SY-60</strain>
    </source>
</reference>
<dbReference type="RefSeq" id="WP_308956977.1">
    <property type="nucleotide sequence ID" value="NZ_JAVICY010000027.1"/>
</dbReference>
<keyword evidence="1" id="KW-1133">Transmembrane helix</keyword>